<dbReference type="Proteomes" id="UP001367771">
    <property type="component" value="Unassembled WGS sequence"/>
</dbReference>
<dbReference type="SUPFAM" id="SSF160113">
    <property type="entry name" value="YegP-like"/>
    <property type="match status" value="1"/>
</dbReference>
<sequence>MLNPESHAEVITMAKRPFPSYYIYKDEAGEYRWRYQAVNGKILADSGEGYVTKKDCRHGLDQVRKSGGDPVWKAGDVEDD</sequence>
<dbReference type="Gene3D" id="3.30.160.160">
    <property type="entry name" value="YegP-like"/>
    <property type="match status" value="1"/>
</dbReference>
<accession>A0ABU8H445</accession>
<proteinExistence type="predicted"/>
<dbReference type="InterPro" id="IPR010879">
    <property type="entry name" value="DUF1508"/>
</dbReference>
<evidence type="ECO:0000259" key="1">
    <source>
        <dbReference type="Pfam" id="PF07411"/>
    </source>
</evidence>
<dbReference type="EMBL" id="JBBBDM010000004">
    <property type="protein sequence ID" value="MEI5687751.1"/>
    <property type="molecule type" value="Genomic_DNA"/>
</dbReference>
<gene>
    <name evidence="2" type="ORF">V8201_11740</name>
</gene>
<organism evidence="2 3">
    <name type="scientific">Sphingomonas kyungheensis</name>
    <dbReference type="NCBI Taxonomy" id="1069987"/>
    <lineage>
        <taxon>Bacteria</taxon>
        <taxon>Pseudomonadati</taxon>
        <taxon>Pseudomonadota</taxon>
        <taxon>Alphaproteobacteria</taxon>
        <taxon>Sphingomonadales</taxon>
        <taxon>Sphingomonadaceae</taxon>
        <taxon>Sphingomonas</taxon>
    </lineage>
</organism>
<feature type="domain" description="DUF1508" evidence="1">
    <location>
        <begin position="26"/>
        <end position="68"/>
    </location>
</feature>
<keyword evidence="3" id="KW-1185">Reference proteome</keyword>
<evidence type="ECO:0000313" key="3">
    <source>
        <dbReference type="Proteomes" id="UP001367771"/>
    </source>
</evidence>
<comment type="caution">
    <text evidence="2">The sequence shown here is derived from an EMBL/GenBank/DDBJ whole genome shotgun (WGS) entry which is preliminary data.</text>
</comment>
<protein>
    <submittedName>
        <fullName evidence="2">DUF1508 domain-containing protein</fullName>
    </submittedName>
</protein>
<reference evidence="2 3" key="1">
    <citation type="journal article" date="2013" name="Int. J. Syst. Evol. Microbiol.">
        <title>Sphingomonas kyungheensis sp. nov., a bacterium with ginsenoside-converting activity isolated from soil of a ginseng field.</title>
        <authorList>
            <person name="Son H.M."/>
            <person name="Yang J.E."/>
            <person name="Park Y."/>
            <person name="Han C.K."/>
            <person name="Kim S.G."/>
            <person name="Kook M."/>
            <person name="Yi T.H."/>
        </authorList>
    </citation>
    <scope>NUCLEOTIDE SEQUENCE [LARGE SCALE GENOMIC DNA]</scope>
    <source>
        <strain evidence="2 3">LMG 26582</strain>
    </source>
</reference>
<dbReference type="Pfam" id="PF07411">
    <property type="entry name" value="DUF1508"/>
    <property type="match status" value="1"/>
</dbReference>
<dbReference type="InterPro" id="IPR036913">
    <property type="entry name" value="YegP-like_sf"/>
</dbReference>
<name>A0ABU8H445_9SPHN</name>
<evidence type="ECO:0000313" key="2">
    <source>
        <dbReference type="EMBL" id="MEI5687751.1"/>
    </source>
</evidence>